<keyword evidence="6 9" id="KW-0012">Acyltransferase</keyword>
<keyword evidence="5 8" id="KW-0472">Membrane</keyword>
<dbReference type="Proteomes" id="UP000311382">
    <property type="component" value="Unassembled WGS sequence"/>
</dbReference>
<comment type="caution">
    <text evidence="9">The sequence shown here is derived from an EMBL/GenBank/DDBJ whole genome shotgun (WGS) entry which is preliminary data.</text>
</comment>
<keyword evidence="2 9" id="KW-0808">Transferase</keyword>
<dbReference type="OrthoDB" id="286734at2759"/>
<feature type="region of interest" description="Disordered" evidence="7">
    <location>
        <begin position="706"/>
        <end position="730"/>
    </location>
</feature>
<dbReference type="PANTHER" id="PTHR13906:SF4">
    <property type="entry name" value="LYSOPHOSPHOLIPID ACYLTRANSFERASE 6"/>
    <property type="match status" value="1"/>
</dbReference>
<proteinExistence type="predicted"/>
<evidence type="ECO:0000256" key="1">
    <source>
        <dbReference type="ARBA" id="ARBA00004141"/>
    </source>
</evidence>
<feature type="transmembrane region" description="Helical" evidence="8">
    <location>
        <begin position="122"/>
        <end position="139"/>
    </location>
</feature>
<protein>
    <submittedName>
        <fullName evidence="9">MBOAT, membrane-bound O-acyltransferase family-domain-containing protein</fullName>
    </submittedName>
</protein>
<feature type="transmembrane region" description="Helical" evidence="8">
    <location>
        <begin position="195"/>
        <end position="214"/>
    </location>
</feature>
<evidence type="ECO:0000313" key="10">
    <source>
        <dbReference type="Proteomes" id="UP000311382"/>
    </source>
</evidence>
<dbReference type="GO" id="GO:0005783">
    <property type="term" value="C:endoplasmic reticulum"/>
    <property type="evidence" value="ECO:0007669"/>
    <property type="project" value="TreeGrafter"/>
</dbReference>
<reference evidence="9 10" key="1">
    <citation type="submission" date="2019-03" db="EMBL/GenBank/DDBJ databases">
        <title>Rhodosporidium diobovatum UCD-FST 08-225 genome sequencing, assembly, and annotation.</title>
        <authorList>
            <person name="Fakankun I.U."/>
            <person name="Fristensky B."/>
            <person name="Levin D.B."/>
        </authorList>
    </citation>
    <scope>NUCLEOTIDE SEQUENCE [LARGE SCALE GENOMIC DNA]</scope>
    <source>
        <strain evidence="9 10">UCD-FST 08-225</strain>
    </source>
</reference>
<evidence type="ECO:0000256" key="8">
    <source>
        <dbReference type="SAM" id="Phobius"/>
    </source>
</evidence>
<feature type="transmembrane region" description="Helical" evidence="8">
    <location>
        <begin position="145"/>
        <end position="163"/>
    </location>
</feature>
<evidence type="ECO:0000256" key="6">
    <source>
        <dbReference type="ARBA" id="ARBA00023315"/>
    </source>
</evidence>
<evidence type="ECO:0000256" key="4">
    <source>
        <dbReference type="ARBA" id="ARBA00022989"/>
    </source>
</evidence>
<feature type="region of interest" description="Disordered" evidence="7">
    <location>
        <begin position="649"/>
        <end position="692"/>
    </location>
</feature>
<dbReference type="GO" id="GO:0047184">
    <property type="term" value="F:1-acylglycerophosphocholine O-acyltransferase activity"/>
    <property type="evidence" value="ECO:0007669"/>
    <property type="project" value="TreeGrafter"/>
</dbReference>
<gene>
    <name evidence="9" type="ORF">DMC30DRAFT_272412</name>
</gene>
<dbReference type="EMBL" id="SOZI01000077">
    <property type="protein sequence ID" value="TNY20048.1"/>
    <property type="molecule type" value="Genomic_DNA"/>
</dbReference>
<feature type="transmembrane region" description="Helical" evidence="8">
    <location>
        <begin position="619"/>
        <end position="643"/>
    </location>
</feature>
<feature type="region of interest" description="Disordered" evidence="7">
    <location>
        <begin position="1"/>
        <end position="43"/>
    </location>
</feature>
<evidence type="ECO:0000256" key="2">
    <source>
        <dbReference type="ARBA" id="ARBA00022679"/>
    </source>
</evidence>
<comment type="subcellular location">
    <subcellularLocation>
        <location evidence="1">Membrane</location>
        <topology evidence="1">Multi-pass membrane protein</topology>
    </subcellularLocation>
</comment>
<dbReference type="InterPro" id="IPR049941">
    <property type="entry name" value="LPLAT_7/PORCN-like"/>
</dbReference>
<dbReference type="GO" id="GO:0016020">
    <property type="term" value="C:membrane"/>
    <property type="evidence" value="ECO:0007669"/>
    <property type="project" value="UniProtKB-SubCell"/>
</dbReference>
<dbReference type="Pfam" id="PF03062">
    <property type="entry name" value="MBOAT"/>
    <property type="match status" value="1"/>
</dbReference>
<feature type="compositionally biased region" description="Low complexity" evidence="7">
    <location>
        <begin position="718"/>
        <end position="730"/>
    </location>
</feature>
<dbReference type="GO" id="GO:0046474">
    <property type="term" value="P:glycerophospholipid biosynthetic process"/>
    <property type="evidence" value="ECO:0007669"/>
    <property type="project" value="TreeGrafter"/>
</dbReference>
<evidence type="ECO:0000313" key="9">
    <source>
        <dbReference type="EMBL" id="TNY20048.1"/>
    </source>
</evidence>
<dbReference type="InterPro" id="IPR004299">
    <property type="entry name" value="MBOAT_fam"/>
</dbReference>
<accession>A0A5C5FT46</accession>
<name>A0A5C5FT46_9BASI</name>
<organism evidence="9 10">
    <name type="scientific">Rhodotorula diobovata</name>
    <dbReference type="NCBI Taxonomy" id="5288"/>
    <lineage>
        <taxon>Eukaryota</taxon>
        <taxon>Fungi</taxon>
        <taxon>Dikarya</taxon>
        <taxon>Basidiomycota</taxon>
        <taxon>Pucciniomycotina</taxon>
        <taxon>Microbotryomycetes</taxon>
        <taxon>Sporidiobolales</taxon>
        <taxon>Sporidiobolaceae</taxon>
        <taxon>Rhodotorula</taxon>
    </lineage>
</organism>
<feature type="transmembrane region" description="Helical" evidence="8">
    <location>
        <begin position="351"/>
        <end position="370"/>
    </location>
</feature>
<dbReference type="AlphaFoldDB" id="A0A5C5FT46"/>
<keyword evidence="3 8" id="KW-0812">Transmembrane</keyword>
<keyword evidence="10" id="KW-1185">Reference proteome</keyword>
<dbReference type="GO" id="GO:0003841">
    <property type="term" value="F:1-acylglycerol-3-phosphate O-acyltransferase activity"/>
    <property type="evidence" value="ECO:0007669"/>
    <property type="project" value="TreeGrafter"/>
</dbReference>
<dbReference type="PANTHER" id="PTHR13906">
    <property type="entry name" value="PORCUPINE"/>
    <property type="match status" value="1"/>
</dbReference>
<feature type="transmembrane region" description="Helical" evidence="8">
    <location>
        <begin position="402"/>
        <end position="421"/>
    </location>
</feature>
<keyword evidence="4 8" id="KW-1133">Transmembrane helix</keyword>
<sequence length="730" mass="80000">MPRSSQLTSWPAGSGTTGWRATAAKSPIERKVRRRRSACEPARCPETASKIGVSAGRGSSVCSSGPRQAGVVTVAGQRGEPFLPLAPPSLARPTQTSKAMLLDGVAGYLADAAGASPDQIKVILLLVGSVPLSLAYPYFPPSTRSPLAHLYSLVPSVVFLCFVLDLRWGFLQLLASSLATWVIVKVGVAQKWGAAMPWAVFTLVMGHLAVNHILRHLDDTPLTTIEITGSQMVLCMKLISFAWSAYDGTRPLEQLDATQKASRIEGVPGLLPFLGYACVPSLPASALIPQVDPHQHPRSFFFPSILAGPSFTYRSYDSFTSHRLFIKENPSGGADPTVIPPGRRRKAAKRFATGIFFLAIFSLYSGSLGMDKLIDPKFTAGKSWFEKVRFMNVAGFIARTKYYSVWCIAESAFIISGLGYNPQTKHYDASRNVRIRSIEFAPNFKVLLDSWNMNTNVWLRECIYKRVAKKGRKPGFKSTQITFITSALWHGVNPCYLMTFVLGGFCQALNRSLRAGLRPFFLPPGALQAPNPLSASPPPLPKLDVLKPAQNKVKGDDARHAVKVPGREERVKLAPPPQTPLKIAYDVVGTLATQAVLNFAVVPFLLLDVHSSLTAWRAVSFYGLVLVFAPFVALNLLGGLGALKRLQRRRDARARTQQTRGGTREVEEEERERRRVEWERGEEVKRRSRGEGVPSLGIDVEELVEEEEREEARREAEAAAAAAAAGKKAQ</sequence>
<feature type="transmembrane region" description="Helical" evidence="8">
    <location>
        <begin position="583"/>
        <end position="607"/>
    </location>
</feature>
<dbReference type="GO" id="GO:0030258">
    <property type="term" value="P:lipid modification"/>
    <property type="evidence" value="ECO:0007669"/>
    <property type="project" value="TreeGrafter"/>
</dbReference>
<feature type="compositionally biased region" description="Polar residues" evidence="7">
    <location>
        <begin position="1"/>
        <end position="11"/>
    </location>
</feature>
<evidence type="ECO:0000256" key="5">
    <source>
        <dbReference type="ARBA" id="ARBA00023136"/>
    </source>
</evidence>
<feature type="compositionally biased region" description="Basic and acidic residues" evidence="7">
    <location>
        <begin position="671"/>
        <end position="685"/>
    </location>
</feature>
<evidence type="ECO:0000256" key="3">
    <source>
        <dbReference type="ARBA" id="ARBA00022692"/>
    </source>
</evidence>
<evidence type="ECO:0000256" key="7">
    <source>
        <dbReference type="SAM" id="MobiDB-lite"/>
    </source>
</evidence>
<dbReference type="STRING" id="5288.A0A5C5FT46"/>